<evidence type="ECO:0000313" key="2">
    <source>
        <dbReference type="EMBL" id="GFH52644.1"/>
    </source>
</evidence>
<dbReference type="EMBL" id="BLLK01000045">
    <property type="protein sequence ID" value="GFH52644.1"/>
    <property type="molecule type" value="Genomic_DNA"/>
</dbReference>
<feature type="region of interest" description="Disordered" evidence="1">
    <location>
        <begin position="202"/>
        <end position="223"/>
    </location>
</feature>
<accession>A0AAD3CVI2</accession>
<name>A0AAD3CVI2_9STRA</name>
<reference evidence="2 3" key="1">
    <citation type="journal article" date="2021" name="Sci. Rep.">
        <title>The genome of the diatom Chaetoceros tenuissimus carries an ancient integrated fragment of an extant virus.</title>
        <authorList>
            <person name="Hongo Y."/>
            <person name="Kimura K."/>
            <person name="Takaki Y."/>
            <person name="Yoshida Y."/>
            <person name="Baba S."/>
            <person name="Kobayashi G."/>
            <person name="Nagasaki K."/>
            <person name="Hano T."/>
            <person name="Tomaru Y."/>
        </authorList>
    </citation>
    <scope>NUCLEOTIDE SEQUENCE [LARGE SCALE GENOMIC DNA]</scope>
    <source>
        <strain evidence="2 3">NIES-3715</strain>
    </source>
</reference>
<comment type="caution">
    <text evidence="2">The sequence shown here is derived from an EMBL/GenBank/DDBJ whole genome shotgun (WGS) entry which is preliminary data.</text>
</comment>
<dbReference type="InterPro" id="IPR027417">
    <property type="entry name" value="P-loop_NTPase"/>
</dbReference>
<feature type="compositionally biased region" description="Basic and acidic residues" evidence="1">
    <location>
        <begin position="210"/>
        <end position="223"/>
    </location>
</feature>
<dbReference type="AlphaFoldDB" id="A0AAD3CVI2"/>
<gene>
    <name evidence="2" type="ORF">CTEN210_09120</name>
</gene>
<evidence type="ECO:0000313" key="3">
    <source>
        <dbReference type="Proteomes" id="UP001054902"/>
    </source>
</evidence>
<dbReference type="SUPFAM" id="SSF52540">
    <property type="entry name" value="P-loop containing nucleoside triphosphate hydrolases"/>
    <property type="match status" value="1"/>
</dbReference>
<evidence type="ECO:0000256" key="1">
    <source>
        <dbReference type="SAM" id="MobiDB-lite"/>
    </source>
</evidence>
<dbReference type="Gene3D" id="3.40.50.300">
    <property type="entry name" value="P-loop containing nucleotide triphosphate hydrolases"/>
    <property type="match status" value="1"/>
</dbReference>
<organism evidence="2 3">
    <name type="scientific">Chaetoceros tenuissimus</name>
    <dbReference type="NCBI Taxonomy" id="426638"/>
    <lineage>
        <taxon>Eukaryota</taxon>
        <taxon>Sar</taxon>
        <taxon>Stramenopiles</taxon>
        <taxon>Ochrophyta</taxon>
        <taxon>Bacillariophyta</taxon>
        <taxon>Coscinodiscophyceae</taxon>
        <taxon>Chaetocerotophycidae</taxon>
        <taxon>Chaetocerotales</taxon>
        <taxon>Chaetocerotaceae</taxon>
        <taxon>Chaetoceros</taxon>
    </lineage>
</organism>
<dbReference type="Pfam" id="PF08477">
    <property type="entry name" value="Roc"/>
    <property type="match status" value="1"/>
</dbReference>
<protein>
    <submittedName>
        <fullName evidence="2">Uncharacterized protein</fullName>
    </submittedName>
</protein>
<sequence length="716" mass="81397">MSNKDIPDKYLERLQGYNNAIIEKGIESYTKKKAKVPLMRSKLAVVGRGRDGKTSTINSLKGSPFQSYCESTKGAETSEVDVREIGIDVTNVEVSRAAFEKAERDPYSTQRSVAMKVMNKSLPRLRQRGNHFSFSSFWKCLMPKFIKELKWNVCCKGKYQQNIVDKGTIISPHAVLGEKNIAMKKAFHKDMNTEENLQQNVACGTNPNPRSEEKDVGKKKADVKFSNPDGKSIRMTIFDNGGQRVFRSIQNLFLSREGIFIIVFDMMKILDEDLREEALEHLNYWLSSIKLDACLETNANEPIDPSIKYPPVILVGTHYDEFLKLKGDPSQGLEVLNKILIGNLPLSDLVPLSNHSGDSVPRDRQQLYNEKQDLCFWPVDNLNPNDQNIQAIKRVLLDAAINDPGFDIAQKVPISFLRAMDKLSAISEEVPILPIDSNDPEESCVMNVMHECGVFEDEVEDERHKFEMCKAILRQYQSIGHIIYFDQEGLEDYCILDPQWLINMIAYIVRDFKLHRFRRDFNAMALNDGESWKALLNKGILDGSLLCKLWLDCEHESFLTKLMLELGIFGQLLGDVEALSKANFTVPIVVTVSSNESRELSMPALKDHLDVKSLGDAMKETLDMSACHFNLVPFYSRLVNRLISEWHSGHNEEKNPPEILSSAANLCLGRDYKFSILINENDSTLEILVSDQKKMNTILKYVLEACSFVNEKAFQH</sequence>
<keyword evidence="3" id="KW-1185">Reference proteome</keyword>
<dbReference type="Proteomes" id="UP001054902">
    <property type="component" value="Unassembled WGS sequence"/>
</dbReference>
<proteinExistence type="predicted"/>